<evidence type="ECO:0000313" key="1">
    <source>
        <dbReference type="EMBL" id="JAH62791.1"/>
    </source>
</evidence>
<sequence length="33" mass="3834">MRVYILMQYSRLCISSLLSLGKLHVSPPYMGYL</sequence>
<dbReference type="EMBL" id="GBXM01045786">
    <property type="protein sequence ID" value="JAH62791.1"/>
    <property type="molecule type" value="Transcribed_RNA"/>
</dbReference>
<reference evidence="1" key="1">
    <citation type="submission" date="2014-11" db="EMBL/GenBank/DDBJ databases">
        <authorList>
            <person name="Amaro Gonzalez C."/>
        </authorList>
    </citation>
    <scope>NUCLEOTIDE SEQUENCE</scope>
</reference>
<accession>A0A0E9UAE4</accession>
<organism evidence="1">
    <name type="scientific">Anguilla anguilla</name>
    <name type="common">European freshwater eel</name>
    <name type="synonym">Muraena anguilla</name>
    <dbReference type="NCBI Taxonomy" id="7936"/>
    <lineage>
        <taxon>Eukaryota</taxon>
        <taxon>Metazoa</taxon>
        <taxon>Chordata</taxon>
        <taxon>Craniata</taxon>
        <taxon>Vertebrata</taxon>
        <taxon>Euteleostomi</taxon>
        <taxon>Actinopterygii</taxon>
        <taxon>Neopterygii</taxon>
        <taxon>Teleostei</taxon>
        <taxon>Anguilliformes</taxon>
        <taxon>Anguillidae</taxon>
        <taxon>Anguilla</taxon>
    </lineage>
</organism>
<protein>
    <submittedName>
        <fullName evidence="1">Uncharacterized protein</fullName>
    </submittedName>
</protein>
<name>A0A0E9UAE4_ANGAN</name>
<proteinExistence type="predicted"/>
<dbReference type="AlphaFoldDB" id="A0A0E9UAE4"/>
<reference evidence="1" key="2">
    <citation type="journal article" date="2015" name="Fish Shellfish Immunol.">
        <title>Early steps in the European eel (Anguilla anguilla)-Vibrio vulnificus interaction in the gills: Role of the RtxA13 toxin.</title>
        <authorList>
            <person name="Callol A."/>
            <person name="Pajuelo D."/>
            <person name="Ebbesson L."/>
            <person name="Teles M."/>
            <person name="MacKenzie S."/>
            <person name="Amaro C."/>
        </authorList>
    </citation>
    <scope>NUCLEOTIDE SEQUENCE</scope>
</reference>